<evidence type="ECO:0000313" key="3">
    <source>
        <dbReference type="EMBL" id="KAG5611900.1"/>
    </source>
</evidence>
<keyword evidence="4" id="KW-1185">Reference proteome</keyword>
<organism evidence="3 4">
    <name type="scientific">Solanum commersonii</name>
    <name type="common">Commerson's wild potato</name>
    <name type="synonym">Commerson's nightshade</name>
    <dbReference type="NCBI Taxonomy" id="4109"/>
    <lineage>
        <taxon>Eukaryota</taxon>
        <taxon>Viridiplantae</taxon>
        <taxon>Streptophyta</taxon>
        <taxon>Embryophyta</taxon>
        <taxon>Tracheophyta</taxon>
        <taxon>Spermatophyta</taxon>
        <taxon>Magnoliopsida</taxon>
        <taxon>eudicotyledons</taxon>
        <taxon>Gunneridae</taxon>
        <taxon>Pentapetalae</taxon>
        <taxon>asterids</taxon>
        <taxon>lamiids</taxon>
        <taxon>Solanales</taxon>
        <taxon>Solanaceae</taxon>
        <taxon>Solanoideae</taxon>
        <taxon>Solaneae</taxon>
        <taxon>Solanum</taxon>
    </lineage>
</organism>
<feature type="signal peptide" evidence="2">
    <location>
        <begin position="1"/>
        <end position="22"/>
    </location>
</feature>
<proteinExistence type="predicted"/>
<evidence type="ECO:0000256" key="2">
    <source>
        <dbReference type="SAM" id="SignalP"/>
    </source>
</evidence>
<comment type="caution">
    <text evidence="3">The sequence shown here is derived from an EMBL/GenBank/DDBJ whole genome shotgun (WGS) entry which is preliminary data.</text>
</comment>
<feature type="region of interest" description="Disordered" evidence="1">
    <location>
        <begin position="42"/>
        <end position="71"/>
    </location>
</feature>
<feature type="chain" id="PRO_5039897638" evidence="2">
    <location>
        <begin position="23"/>
        <end position="115"/>
    </location>
</feature>
<gene>
    <name evidence="3" type="ORF">H5410_023181</name>
</gene>
<dbReference type="EMBL" id="JACXVP010000004">
    <property type="protein sequence ID" value="KAG5611900.1"/>
    <property type="molecule type" value="Genomic_DNA"/>
</dbReference>
<sequence length="115" mass="12663">MHSAIRPLVCFITFQLLPSTYSRFGSLGDIVLLRGTVRRRAQLKRPTSDSNIGEGSPKNPMKPQCQDSNLTNSSVPELKIMACGNVSGLRIRVVIIASRPRTVAKLKELCQGLKQ</sequence>
<accession>A0A9J5ZJ84</accession>
<protein>
    <submittedName>
        <fullName evidence="3">Uncharacterized protein</fullName>
    </submittedName>
</protein>
<evidence type="ECO:0000256" key="1">
    <source>
        <dbReference type="SAM" id="MobiDB-lite"/>
    </source>
</evidence>
<dbReference type="Proteomes" id="UP000824120">
    <property type="component" value="Chromosome 4"/>
</dbReference>
<keyword evidence="2" id="KW-0732">Signal</keyword>
<reference evidence="3 4" key="1">
    <citation type="submission" date="2020-09" db="EMBL/GenBank/DDBJ databases">
        <title>De no assembly of potato wild relative species, Solanum commersonii.</title>
        <authorList>
            <person name="Cho K."/>
        </authorList>
    </citation>
    <scope>NUCLEOTIDE SEQUENCE [LARGE SCALE GENOMIC DNA]</scope>
    <source>
        <strain evidence="3">LZ3.2</strain>
        <tissue evidence="3">Leaf</tissue>
    </source>
</reference>
<name>A0A9J5ZJ84_SOLCO</name>
<dbReference type="AlphaFoldDB" id="A0A9J5ZJ84"/>
<evidence type="ECO:0000313" key="4">
    <source>
        <dbReference type="Proteomes" id="UP000824120"/>
    </source>
</evidence>